<dbReference type="Proteomes" id="UP000316270">
    <property type="component" value="Chromosome 6"/>
</dbReference>
<name>A0A517L889_9PEZI</name>
<organism evidence="1 2">
    <name type="scientific">Venturia effusa</name>
    <dbReference type="NCBI Taxonomy" id="50376"/>
    <lineage>
        <taxon>Eukaryota</taxon>
        <taxon>Fungi</taxon>
        <taxon>Dikarya</taxon>
        <taxon>Ascomycota</taxon>
        <taxon>Pezizomycotina</taxon>
        <taxon>Dothideomycetes</taxon>
        <taxon>Pleosporomycetidae</taxon>
        <taxon>Venturiales</taxon>
        <taxon>Venturiaceae</taxon>
        <taxon>Venturia</taxon>
    </lineage>
</organism>
<gene>
    <name evidence="1" type="ORF">FKW77_009990</name>
</gene>
<evidence type="ECO:0000313" key="1">
    <source>
        <dbReference type="EMBL" id="QDS71855.1"/>
    </source>
</evidence>
<sequence>MSFNFNDLSIPIPRGIDSYIPAPCAPRKPEYYAPRKARIHLSAITGSYRVTMYGKRIMLHIAGGHGTLAGKFNSESATGYILSDGQGGEDVGTGDWIDFTYFAEKSSIRNIEDRKRVRAEREEMGLIARVQRGHGSLQFAYHRGIVEAAIIFHGGQGKGFDEWFRGPKLVTAYSIAPWYVYRKFLMNLQHRWCRQGPSNGYTVGEENEEDTLNSDDESVDVKDAMECEVIGARTAGLYQNRPQLSRQPQIGLHYDISGLREWTEAKGIKEVQRLKELKAWEDKKSPDELDRLRHLKNWSERNGLTGAMPMMGNYPVTGGSQWPTLQY</sequence>
<dbReference type="EMBL" id="CP042190">
    <property type="protein sequence ID" value="QDS71855.1"/>
    <property type="molecule type" value="Genomic_DNA"/>
</dbReference>
<dbReference type="AlphaFoldDB" id="A0A517L889"/>
<dbReference type="OrthoDB" id="3895334at2759"/>
<keyword evidence="2" id="KW-1185">Reference proteome</keyword>
<protein>
    <submittedName>
        <fullName evidence="1">Uncharacterized protein</fullName>
    </submittedName>
</protein>
<reference evidence="1 2" key="1">
    <citation type="submission" date="2019-07" db="EMBL/GenBank/DDBJ databases">
        <title>Finished genome of Venturia effusa.</title>
        <authorList>
            <person name="Young C.A."/>
            <person name="Cox M.P."/>
            <person name="Ganley A.R.D."/>
            <person name="David W.J."/>
        </authorList>
    </citation>
    <scope>NUCLEOTIDE SEQUENCE [LARGE SCALE GENOMIC DNA]</scope>
    <source>
        <strain evidence="2">albino</strain>
    </source>
</reference>
<evidence type="ECO:0000313" key="2">
    <source>
        <dbReference type="Proteomes" id="UP000316270"/>
    </source>
</evidence>
<proteinExistence type="predicted"/>
<accession>A0A517L889</accession>